<name>A0ABR5HZ78_STRLW</name>
<dbReference type="EMBL" id="LFEH01000038">
    <property type="protein sequence ID" value="KMS79124.1"/>
    <property type="molecule type" value="Genomic_DNA"/>
</dbReference>
<evidence type="ECO:0000313" key="1">
    <source>
        <dbReference type="EMBL" id="KMS79124.1"/>
    </source>
</evidence>
<protein>
    <submittedName>
        <fullName evidence="1">Uncharacterized protein</fullName>
    </submittedName>
</protein>
<evidence type="ECO:0000313" key="2">
    <source>
        <dbReference type="Proteomes" id="UP000037274"/>
    </source>
</evidence>
<organism evidence="1 2">
    <name type="scientific">Streptomyces leeuwenhoekii</name>
    <dbReference type="NCBI Taxonomy" id="1437453"/>
    <lineage>
        <taxon>Bacteria</taxon>
        <taxon>Bacillati</taxon>
        <taxon>Actinomycetota</taxon>
        <taxon>Actinomycetes</taxon>
        <taxon>Kitasatosporales</taxon>
        <taxon>Streptomycetaceae</taxon>
        <taxon>Streptomyces</taxon>
    </lineage>
</organism>
<proteinExistence type="predicted"/>
<gene>
    <name evidence="1" type="ORF">ACH49_12980</name>
</gene>
<reference evidence="1 2" key="1">
    <citation type="submission" date="2015-06" db="EMBL/GenBank/DDBJ databases">
        <title>Draft genome sequence of Streptomyces leeuwenhoekii C58, which produces the novel lasso peptide, chaxapeptin.</title>
        <authorList>
            <person name="Yi Y."/>
            <person name="Hai D."/>
            <person name="Jaspars M."/>
            <person name="Sheng H."/>
            <person name="Rateb M.E."/>
            <person name="Bull A."/>
            <person name="Goodfellow M."/>
            <person name="Asenjo J.A."/>
            <person name="Ebel R."/>
        </authorList>
    </citation>
    <scope>NUCLEOTIDE SEQUENCE [LARGE SCALE GENOMIC DNA]</scope>
    <source>
        <strain evidence="1 2">C58</strain>
    </source>
</reference>
<keyword evidence="2" id="KW-1185">Reference proteome</keyword>
<accession>A0ABR5HZ78</accession>
<sequence>MTVTVREETDGSAVAHVGQLSPEVDVDRAKLPADPVYPGRFLPTYSAPERRFTRYMPERFSCEGVPVAVVEIHVERIELVCSGLSVLDEMKWSPVEPRLGRERIRRRTGTPCTLV</sequence>
<comment type="caution">
    <text evidence="1">The sequence shown here is derived from an EMBL/GenBank/DDBJ whole genome shotgun (WGS) entry which is preliminary data.</text>
</comment>
<dbReference type="Proteomes" id="UP000037274">
    <property type="component" value="Unassembled WGS sequence"/>
</dbReference>